<sequence>MNKTVFLPVLLLFLLLLVGCSQKETIANREWYDSIDLVIQNGLQDEGLTTADILGTEVDQGDTLVFYHKGLQTGVASITHGDKGYSWYRSASYASVLASDQPYGSLSFDFESENKHTRKIVAGVVYSQQIKRLGLFVSGSQVISKTFDQTPAPFYFLIHDPSIDVSSIEVKPLDE</sequence>
<gene>
    <name evidence="1" type="ORF">JJB07_04505</name>
</gene>
<dbReference type="RefSeq" id="WP_201631478.1">
    <property type="nucleotide sequence ID" value="NZ_JAEQNB010000001.1"/>
</dbReference>
<dbReference type="PROSITE" id="PS51257">
    <property type="entry name" value="PROKAR_LIPOPROTEIN"/>
    <property type="match status" value="1"/>
</dbReference>
<organism evidence="1 2">
    <name type="scientific">Tumebacillus amylolyticus</name>
    <dbReference type="NCBI Taxonomy" id="2801339"/>
    <lineage>
        <taxon>Bacteria</taxon>
        <taxon>Bacillati</taxon>
        <taxon>Bacillota</taxon>
        <taxon>Bacilli</taxon>
        <taxon>Bacillales</taxon>
        <taxon>Alicyclobacillaceae</taxon>
        <taxon>Tumebacillus</taxon>
    </lineage>
</organism>
<dbReference type="EMBL" id="JAEQNB010000001">
    <property type="protein sequence ID" value="MBL0385905.1"/>
    <property type="molecule type" value="Genomic_DNA"/>
</dbReference>
<comment type="caution">
    <text evidence="1">The sequence shown here is derived from an EMBL/GenBank/DDBJ whole genome shotgun (WGS) entry which is preliminary data.</text>
</comment>
<reference evidence="1 2" key="1">
    <citation type="submission" date="2021-01" db="EMBL/GenBank/DDBJ databases">
        <title>Tumebacillus sp. strain ITR2 16S ribosomal RNA gene Genome sequencing and assembly.</title>
        <authorList>
            <person name="Kang M."/>
        </authorList>
    </citation>
    <scope>NUCLEOTIDE SEQUENCE [LARGE SCALE GENOMIC DNA]</scope>
    <source>
        <strain evidence="1 2">ITR2</strain>
    </source>
</reference>
<proteinExistence type="predicted"/>
<evidence type="ECO:0000313" key="1">
    <source>
        <dbReference type="EMBL" id="MBL0385905.1"/>
    </source>
</evidence>
<evidence type="ECO:0008006" key="3">
    <source>
        <dbReference type="Google" id="ProtNLM"/>
    </source>
</evidence>
<dbReference type="Proteomes" id="UP000602284">
    <property type="component" value="Unassembled WGS sequence"/>
</dbReference>
<evidence type="ECO:0000313" key="2">
    <source>
        <dbReference type="Proteomes" id="UP000602284"/>
    </source>
</evidence>
<keyword evidence="2" id="KW-1185">Reference proteome</keyword>
<accession>A0ABS1J6S5</accession>
<name>A0ABS1J6S5_9BACL</name>
<protein>
    <recommendedName>
        <fullName evidence="3">Lipoprotein</fullName>
    </recommendedName>
</protein>